<dbReference type="InterPro" id="IPR006671">
    <property type="entry name" value="Cyclin_N"/>
</dbReference>
<protein>
    <submittedName>
        <fullName evidence="2">Putative Cyclin</fullName>
    </submittedName>
</protein>
<gene>
    <name evidence="2" type="ORF">GMRT_10916</name>
</gene>
<feature type="domain" description="Cyclin N-terminal" evidence="1">
    <location>
        <begin position="37"/>
        <end position="169"/>
    </location>
</feature>
<dbReference type="OrthoDB" id="5590282at2759"/>
<comment type="caution">
    <text evidence="2">The sequence shown here is derived from an EMBL/GenBank/DDBJ whole genome shotgun (WGS) entry which is preliminary data.</text>
</comment>
<dbReference type="VEuPathDB" id="GiardiaDB:GMRT_10916"/>
<sequence>MARESISQTYSNAFTTFEANARTYDISVTYDWLRWSIAQEASHLPRRNYFSDTQLGAFTEGDRAILVDWFTELALTKRLPLSAVIRATHLMDRYFSDIHAIRDDPVLAQAATQCNNSPYIFVAMICFNIAVKVEGEKSCIPLFLQMYSVDPSLFLDLEAKILQQFRWNVTVPTSLTFLEDCLCMLLQYHFKPELVVTAHAGEYDTPTQSELSTRLHGEVYVRFCRDAVSNLHIINSHAGFLQFSPSIQACAAIYVAACIGIVDKELRSEIVHFLDNLKVHAKQNITAVQKCGQMLHCLIQRNVLPLSESQASGIYASRRVRY</sequence>
<dbReference type="Gene3D" id="1.10.472.10">
    <property type="entry name" value="Cyclin-like"/>
    <property type="match status" value="2"/>
</dbReference>
<dbReference type="InterPro" id="IPR036915">
    <property type="entry name" value="Cyclin-like_sf"/>
</dbReference>
<dbReference type="SUPFAM" id="SSF47954">
    <property type="entry name" value="Cyclin-like"/>
    <property type="match status" value="1"/>
</dbReference>
<dbReference type="InterPro" id="IPR039361">
    <property type="entry name" value="Cyclin"/>
</dbReference>
<evidence type="ECO:0000259" key="1">
    <source>
        <dbReference type="Pfam" id="PF00134"/>
    </source>
</evidence>
<dbReference type="Proteomes" id="UP000315496">
    <property type="component" value="Chromosome 1"/>
</dbReference>
<dbReference type="EMBL" id="VDLU01000001">
    <property type="protein sequence ID" value="TNJ30463.1"/>
    <property type="molecule type" value="Genomic_DNA"/>
</dbReference>
<reference evidence="2 3" key="1">
    <citation type="submission" date="2019-05" db="EMBL/GenBank/DDBJ databases">
        <title>The compact genome of Giardia muris reveals important steps in the evolution of intestinal protozoan parasites.</title>
        <authorList>
            <person name="Xu F."/>
            <person name="Jimenez-Gonzalez A."/>
            <person name="Einarsson E."/>
            <person name="Astvaldsson A."/>
            <person name="Peirasmaki D."/>
            <person name="Eckmann L."/>
            <person name="Andersson J.O."/>
            <person name="Svard S.G."/>
            <person name="Jerlstrom-Hultqvist J."/>
        </authorList>
    </citation>
    <scope>NUCLEOTIDE SEQUENCE [LARGE SCALE GENOMIC DNA]</scope>
    <source>
        <strain evidence="2 3">Roberts-Thomson</strain>
    </source>
</reference>
<dbReference type="GO" id="GO:0016538">
    <property type="term" value="F:cyclin-dependent protein serine/threonine kinase regulator activity"/>
    <property type="evidence" value="ECO:0007669"/>
    <property type="project" value="InterPro"/>
</dbReference>
<evidence type="ECO:0000313" key="3">
    <source>
        <dbReference type="Proteomes" id="UP000315496"/>
    </source>
</evidence>
<name>A0A4Z1T8K9_GIAMU</name>
<keyword evidence="3" id="KW-1185">Reference proteome</keyword>
<evidence type="ECO:0000313" key="2">
    <source>
        <dbReference type="EMBL" id="TNJ30463.1"/>
    </source>
</evidence>
<dbReference type="PIRSF" id="PIRSF001771">
    <property type="entry name" value="Cyclin_A_B_D_E"/>
    <property type="match status" value="1"/>
</dbReference>
<organism evidence="2 3">
    <name type="scientific">Giardia muris</name>
    <dbReference type="NCBI Taxonomy" id="5742"/>
    <lineage>
        <taxon>Eukaryota</taxon>
        <taxon>Metamonada</taxon>
        <taxon>Diplomonadida</taxon>
        <taxon>Hexamitidae</taxon>
        <taxon>Giardiinae</taxon>
        <taxon>Giardia</taxon>
    </lineage>
</organism>
<accession>A0A4Z1T8K9</accession>
<proteinExistence type="predicted"/>
<dbReference type="PANTHER" id="PTHR10177">
    <property type="entry name" value="CYCLINS"/>
    <property type="match status" value="1"/>
</dbReference>
<dbReference type="Pfam" id="PF00134">
    <property type="entry name" value="Cyclin_N"/>
    <property type="match status" value="1"/>
</dbReference>
<dbReference type="AlphaFoldDB" id="A0A4Z1T8K9"/>
<dbReference type="GO" id="GO:0044772">
    <property type="term" value="P:mitotic cell cycle phase transition"/>
    <property type="evidence" value="ECO:0007669"/>
    <property type="project" value="InterPro"/>
</dbReference>
<dbReference type="InterPro" id="IPR046965">
    <property type="entry name" value="Cyclin_A/B-like"/>
</dbReference>